<dbReference type="KEGG" id="cheb:HH215_02830"/>
<dbReference type="Pfam" id="PF02518">
    <property type="entry name" value="HATPase_c"/>
    <property type="match status" value="1"/>
</dbReference>
<dbReference type="InterPro" id="IPR036890">
    <property type="entry name" value="HATPase_C_sf"/>
</dbReference>
<keyword evidence="4" id="KW-0808">Transferase</keyword>
<dbReference type="InterPro" id="IPR011712">
    <property type="entry name" value="Sig_transdc_His_kin_sub3_dim/P"/>
</dbReference>
<proteinExistence type="predicted"/>
<keyword evidence="9" id="KW-0472">Membrane</keyword>
<dbReference type="Pfam" id="PF07730">
    <property type="entry name" value="HisKA_3"/>
    <property type="match status" value="1"/>
</dbReference>
<protein>
    <recommendedName>
        <fullName evidence="2">histidine kinase</fullName>
        <ecNumber evidence="2">2.7.13.3</ecNumber>
    </recommendedName>
</protein>
<feature type="transmembrane region" description="Helical" evidence="9">
    <location>
        <begin position="115"/>
        <end position="134"/>
    </location>
</feature>
<keyword evidence="9" id="KW-1133">Transmembrane helix</keyword>
<keyword evidence="8" id="KW-0902">Two-component regulatory system</keyword>
<gene>
    <name evidence="11" type="ORF">HH215_02830</name>
</gene>
<dbReference type="PANTHER" id="PTHR24421:SF10">
    <property type="entry name" value="NITRATE_NITRITE SENSOR PROTEIN NARQ"/>
    <property type="match status" value="1"/>
</dbReference>
<dbReference type="PANTHER" id="PTHR24421">
    <property type="entry name" value="NITRATE/NITRITE SENSOR PROTEIN NARX-RELATED"/>
    <property type="match status" value="1"/>
</dbReference>
<dbReference type="Gene3D" id="1.20.5.1930">
    <property type="match status" value="1"/>
</dbReference>
<evidence type="ECO:0000256" key="1">
    <source>
        <dbReference type="ARBA" id="ARBA00000085"/>
    </source>
</evidence>
<dbReference type="Proteomes" id="UP000502248">
    <property type="component" value="Chromosome"/>
</dbReference>
<feature type="transmembrane region" description="Helical" evidence="9">
    <location>
        <begin position="272"/>
        <end position="294"/>
    </location>
</feature>
<feature type="transmembrane region" description="Helical" evidence="9">
    <location>
        <begin position="173"/>
        <end position="190"/>
    </location>
</feature>
<dbReference type="EMBL" id="CP051680">
    <property type="protein sequence ID" value="QJD82217.1"/>
    <property type="molecule type" value="Genomic_DNA"/>
</dbReference>
<keyword evidence="12" id="KW-1185">Reference proteome</keyword>
<dbReference type="RefSeq" id="WP_169278519.1">
    <property type="nucleotide sequence ID" value="NZ_CP051680.1"/>
</dbReference>
<feature type="transmembrane region" description="Helical" evidence="9">
    <location>
        <begin position="146"/>
        <end position="166"/>
    </location>
</feature>
<dbReference type="SUPFAM" id="SSF55781">
    <property type="entry name" value="GAF domain-like"/>
    <property type="match status" value="1"/>
</dbReference>
<comment type="catalytic activity">
    <reaction evidence="1">
        <text>ATP + protein L-histidine = ADP + protein N-phospho-L-histidine.</text>
        <dbReference type="EC" id="2.7.13.3"/>
    </reaction>
</comment>
<feature type="transmembrane region" description="Helical" evidence="9">
    <location>
        <begin position="84"/>
        <end position="108"/>
    </location>
</feature>
<feature type="transmembrane region" description="Helical" evidence="9">
    <location>
        <begin position="21"/>
        <end position="41"/>
    </location>
</feature>
<feature type="transmembrane region" description="Helical" evidence="9">
    <location>
        <begin position="339"/>
        <end position="356"/>
    </location>
</feature>
<reference evidence="11 12" key="1">
    <citation type="submission" date="2020-04" db="EMBL/GenBank/DDBJ databases">
        <title>Genome sequencing of novel species.</title>
        <authorList>
            <person name="Heo J."/>
            <person name="Kim S.-J."/>
            <person name="Kim J.-S."/>
            <person name="Hong S.-B."/>
            <person name="Kwon S.-W."/>
        </authorList>
    </citation>
    <scope>NUCLEOTIDE SEQUENCE [LARGE SCALE GENOMIC DNA]</scope>
    <source>
        <strain evidence="11 12">MFER-1</strain>
    </source>
</reference>
<evidence type="ECO:0000256" key="9">
    <source>
        <dbReference type="SAM" id="Phobius"/>
    </source>
</evidence>
<evidence type="ECO:0000256" key="4">
    <source>
        <dbReference type="ARBA" id="ARBA00022679"/>
    </source>
</evidence>
<name>A0A7Z2VFL4_9BACL</name>
<evidence type="ECO:0000256" key="6">
    <source>
        <dbReference type="ARBA" id="ARBA00022777"/>
    </source>
</evidence>
<dbReference type="GO" id="GO:0000155">
    <property type="term" value="F:phosphorelay sensor kinase activity"/>
    <property type="evidence" value="ECO:0007669"/>
    <property type="project" value="InterPro"/>
</dbReference>
<keyword evidence="3" id="KW-0597">Phosphoprotein</keyword>
<feature type="transmembrane region" description="Helical" evidence="9">
    <location>
        <begin position="202"/>
        <end position="221"/>
    </location>
</feature>
<dbReference type="PROSITE" id="PS50109">
    <property type="entry name" value="HIS_KIN"/>
    <property type="match status" value="1"/>
</dbReference>
<evidence type="ECO:0000313" key="12">
    <source>
        <dbReference type="Proteomes" id="UP000502248"/>
    </source>
</evidence>
<keyword evidence="6 11" id="KW-0418">Kinase</keyword>
<accession>A0A7Z2VFL4</accession>
<dbReference type="GO" id="GO:0005524">
    <property type="term" value="F:ATP binding"/>
    <property type="evidence" value="ECO:0007669"/>
    <property type="project" value="UniProtKB-KW"/>
</dbReference>
<dbReference type="EC" id="2.7.13.3" evidence="2"/>
<keyword evidence="7" id="KW-0067">ATP-binding</keyword>
<dbReference type="InterPro" id="IPR003594">
    <property type="entry name" value="HATPase_dom"/>
</dbReference>
<evidence type="ECO:0000259" key="10">
    <source>
        <dbReference type="PROSITE" id="PS50109"/>
    </source>
</evidence>
<dbReference type="GO" id="GO:0016020">
    <property type="term" value="C:membrane"/>
    <property type="evidence" value="ECO:0007669"/>
    <property type="project" value="InterPro"/>
</dbReference>
<feature type="domain" description="Histidine kinase" evidence="10">
    <location>
        <begin position="518"/>
        <end position="723"/>
    </location>
</feature>
<dbReference type="AlphaFoldDB" id="A0A7Z2VFL4"/>
<evidence type="ECO:0000256" key="2">
    <source>
        <dbReference type="ARBA" id="ARBA00012438"/>
    </source>
</evidence>
<dbReference type="GO" id="GO:0046983">
    <property type="term" value="F:protein dimerization activity"/>
    <property type="evidence" value="ECO:0007669"/>
    <property type="project" value="InterPro"/>
</dbReference>
<evidence type="ECO:0000256" key="7">
    <source>
        <dbReference type="ARBA" id="ARBA00022840"/>
    </source>
</evidence>
<feature type="transmembrane region" description="Helical" evidence="9">
    <location>
        <begin position="241"/>
        <end position="260"/>
    </location>
</feature>
<evidence type="ECO:0000256" key="5">
    <source>
        <dbReference type="ARBA" id="ARBA00022741"/>
    </source>
</evidence>
<dbReference type="InterPro" id="IPR005467">
    <property type="entry name" value="His_kinase_dom"/>
</dbReference>
<keyword evidence="5" id="KW-0547">Nucleotide-binding</keyword>
<dbReference type="Gene3D" id="3.30.450.40">
    <property type="match status" value="1"/>
</dbReference>
<sequence>MSLHGLNPSLKMRFRKSQSPLTTILQTIVLLLGLLTFMSYVNFIPEYYDKLVTKCLLQGCGIYSPAPPTTEDLLHASGLSVSSYAVLFVIIDTAFTLLFACAACLIAIKGRREPMALLGSIMLISFGATFPQLVHTASQDQQLWGYWFSCISTMGWISLFLFICLFPNGRFMPKWTIIPVIVFASVKIISEIFKDTALDHNYWPLPIVIALFVIPIGALIYSQHYRYRACLNREQRQQTKWIVYGFSASLIAFVVISLFFEPSLYDTPVAFVYLNGFLHLFLLILPLTLTFGILRKRLWDVDPVVKRTLVYFLLSACIVALYSLSIVFFGKMFHSENRFLPSLISTVVVAILFAPLKERLQRSVNRMMKGRHDDPFGMLSDLRSLLVKPLPPEEMLDTIVRFIRQSLRIPYAAIAVEVKGIDRIASSDSDGEDITENQTFRIIHRGEEVGALIVANRPGEPFTSEDLRLLDVLLGHAGPIIENFTMTSGMRLLAEDLQRSREKLVIAREEERRMIRRNLHDELAPRLAALGLNATAAEMYVRRDPEAATELLSELRQVIRSTVEDIRTLVHDMRPASLDEWGLVGAIQQRIEELTRPIRLLENEQGTTSGLNIEFRFPQHLPALPAAAEVAAYWIATESIANVARHSQATQCTVRLAMTSDEILNIEIIDNGIGIDELRIPFANGGIGISSIRERASELGGLCTIERLQTGGTRVAASIPVLTERGNPYL</sequence>
<evidence type="ECO:0000256" key="3">
    <source>
        <dbReference type="ARBA" id="ARBA00022553"/>
    </source>
</evidence>
<dbReference type="CDD" id="cd16917">
    <property type="entry name" value="HATPase_UhpB-NarQ-NarX-like"/>
    <property type="match status" value="1"/>
</dbReference>
<dbReference type="InterPro" id="IPR050482">
    <property type="entry name" value="Sensor_HK_TwoCompSys"/>
</dbReference>
<organism evidence="11 12">
    <name type="scientific">Cohnella herbarum</name>
    <dbReference type="NCBI Taxonomy" id="2728023"/>
    <lineage>
        <taxon>Bacteria</taxon>
        <taxon>Bacillati</taxon>
        <taxon>Bacillota</taxon>
        <taxon>Bacilli</taxon>
        <taxon>Bacillales</taxon>
        <taxon>Paenibacillaceae</taxon>
        <taxon>Cohnella</taxon>
    </lineage>
</organism>
<evidence type="ECO:0000313" key="11">
    <source>
        <dbReference type="EMBL" id="QJD82217.1"/>
    </source>
</evidence>
<evidence type="ECO:0000256" key="8">
    <source>
        <dbReference type="ARBA" id="ARBA00023012"/>
    </source>
</evidence>
<dbReference type="Gene3D" id="3.30.565.10">
    <property type="entry name" value="Histidine kinase-like ATPase, C-terminal domain"/>
    <property type="match status" value="1"/>
</dbReference>
<dbReference type="InterPro" id="IPR029016">
    <property type="entry name" value="GAF-like_dom_sf"/>
</dbReference>
<keyword evidence="9" id="KW-0812">Transmembrane</keyword>
<dbReference type="SUPFAM" id="SSF55874">
    <property type="entry name" value="ATPase domain of HSP90 chaperone/DNA topoisomerase II/histidine kinase"/>
    <property type="match status" value="1"/>
</dbReference>
<feature type="transmembrane region" description="Helical" evidence="9">
    <location>
        <begin position="309"/>
        <end position="333"/>
    </location>
</feature>